<dbReference type="SUPFAM" id="SSF56281">
    <property type="entry name" value="Metallo-hydrolase/oxidoreductase"/>
    <property type="match status" value="1"/>
</dbReference>
<dbReference type="PANTHER" id="PTHR42663">
    <property type="entry name" value="HYDROLASE C777.06C-RELATED-RELATED"/>
    <property type="match status" value="1"/>
</dbReference>
<gene>
    <name evidence="2" type="ORF">A4R26_08020</name>
</gene>
<organism evidence="2 3">
    <name type="scientific">Niastella populi</name>
    <dbReference type="NCBI Taxonomy" id="550983"/>
    <lineage>
        <taxon>Bacteria</taxon>
        <taxon>Pseudomonadati</taxon>
        <taxon>Bacteroidota</taxon>
        <taxon>Chitinophagia</taxon>
        <taxon>Chitinophagales</taxon>
        <taxon>Chitinophagaceae</taxon>
        <taxon>Niastella</taxon>
    </lineage>
</organism>
<dbReference type="STRING" id="550983.A4R26_08020"/>
<dbReference type="CDD" id="cd16279">
    <property type="entry name" value="metallo-hydrolase-like_MBL-fold"/>
    <property type="match status" value="1"/>
</dbReference>
<dbReference type="InterPro" id="IPR036866">
    <property type="entry name" value="RibonucZ/Hydroxyglut_hydro"/>
</dbReference>
<dbReference type="SMART" id="SM00849">
    <property type="entry name" value="Lactamase_B"/>
    <property type="match status" value="1"/>
</dbReference>
<dbReference type="EMBL" id="LWBP01000243">
    <property type="protein sequence ID" value="OQP46799.1"/>
    <property type="molecule type" value="Genomic_DNA"/>
</dbReference>
<keyword evidence="2" id="KW-0378">Hydrolase</keyword>
<dbReference type="InterPro" id="IPR001279">
    <property type="entry name" value="Metallo-B-lactamas"/>
</dbReference>
<dbReference type="PANTHER" id="PTHR42663:SF6">
    <property type="entry name" value="HYDROLASE C777.06C-RELATED"/>
    <property type="match status" value="1"/>
</dbReference>
<dbReference type="Gene3D" id="3.60.15.10">
    <property type="entry name" value="Ribonuclease Z/Hydroxyacylglutathione hydrolase-like"/>
    <property type="match status" value="1"/>
</dbReference>
<proteinExistence type="predicted"/>
<protein>
    <submittedName>
        <fullName evidence="2">MBL fold metallo-hydrolase</fullName>
    </submittedName>
</protein>
<comment type="caution">
    <text evidence="2">The sequence shown here is derived from an EMBL/GenBank/DDBJ whole genome shotgun (WGS) entry which is preliminary data.</text>
</comment>
<feature type="domain" description="Metallo-beta-lactamase" evidence="1">
    <location>
        <begin position="19"/>
        <end position="208"/>
    </location>
</feature>
<accession>A0A1V9EKY3</accession>
<evidence type="ECO:0000313" key="2">
    <source>
        <dbReference type="EMBL" id="OQP46799.1"/>
    </source>
</evidence>
<name>A0A1V9EKY3_9BACT</name>
<dbReference type="GO" id="GO:0016787">
    <property type="term" value="F:hydrolase activity"/>
    <property type="evidence" value="ECO:0007669"/>
    <property type="project" value="UniProtKB-KW"/>
</dbReference>
<keyword evidence="3" id="KW-1185">Reference proteome</keyword>
<dbReference type="AlphaFoldDB" id="A0A1V9EKY3"/>
<reference evidence="3" key="1">
    <citation type="submission" date="2016-04" db="EMBL/GenBank/DDBJ databases">
        <authorList>
            <person name="Chen L."/>
            <person name="Zhuang W."/>
            <person name="Wang G."/>
        </authorList>
    </citation>
    <scope>NUCLEOTIDE SEQUENCE [LARGE SCALE GENOMIC DNA]</scope>
    <source>
        <strain evidence="3">208</strain>
    </source>
</reference>
<evidence type="ECO:0000313" key="3">
    <source>
        <dbReference type="Proteomes" id="UP000192276"/>
    </source>
</evidence>
<sequence length="238" mass="27110">MIACECAVCTSTDKKDNRLRSSIMVQSEKTTLVVDSGPDFRYQMLRAKVKHLDAIIYTHAHKDHVAGLDDVRAFNFFTQEPMQVYASDMTQEVIIREFPYAFYESKYPGVPDIQLNTIALEPFVAGDIPVTPIMVWHLKMPVLGFRFGRFTYITDANRIEDSELEKIRGSEVLVLNSLRKEKHISHYSLSESIEVVKSLQIPQCYFTHLSHQMGLHAEVEAELPNGINLAYDGLVINV</sequence>
<evidence type="ECO:0000259" key="1">
    <source>
        <dbReference type="SMART" id="SM00849"/>
    </source>
</evidence>
<dbReference type="Proteomes" id="UP000192276">
    <property type="component" value="Unassembled WGS sequence"/>
</dbReference>
<dbReference type="Pfam" id="PF12706">
    <property type="entry name" value="Lactamase_B_2"/>
    <property type="match status" value="1"/>
</dbReference>